<feature type="non-terminal residue" evidence="4">
    <location>
        <position position="1160"/>
    </location>
</feature>
<reference evidence="4" key="1">
    <citation type="submission" date="2020-02" db="EMBL/GenBank/DDBJ databases">
        <title>Relaxed selection underlies rapid genomic changes in the transitions from sociality to social parasitism in ants.</title>
        <authorList>
            <person name="Bi X."/>
        </authorList>
    </citation>
    <scope>NUCLEOTIDE SEQUENCE</scope>
    <source>
        <strain evidence="4">BGI-DK2014c</strain>
        <tissue evidence="4">Whole body</tissue>
    </source>
</reference>
<evidence type="ECO:0000313" key="5">
    <source>
        <dbReference type="Proteomes" id="UP000668214"/>
    </source>
</evidence>
<dbReference type="AlphaFoldDB" id="A0A836EC56"/>
<feature type="domain" description="CFAP61 dimerisation" evidence="3">
    <location>
        <begin position="957"/>
        <end position="1067"/>
    </location>
</feature>
<organism evidence="4 5">
    <name type="scientific">Pseudoatta argentina</name>
    <dbReference type="NCBI Taxonomy" id="621737"/>
    <lineage>
        <taxon>Eukaryota</taxon>
        <taxon>Metazoa</taxon>
        <taxon>Ecdysozoa</taxon>
        <taxon>Arthropoda</taxon>
        <taxon>Hexapoda</taxon>
        <taxon>Insecta</taxon>
        <taxon>Pterygota</taxon>
        <taxon>Neoptera</taxon>
        <taxon>Endopterygota</taxon>
        <taxon>Hymenoptera</taxon>
        <taxon>Apocrita</taxon>
        <taxon>Aculeata</taxon>
        <taxon>Formicoidea</taxon>
        <taxon>Formicidae</taxon>
        <taxon>Myrmicinae</taxon>
        <taxon>Pseudoatta</taxon>
    </lineage>
</organism>
<evidence type="ECO:0000313" key="4">
    <source>
        <dbReference type="EMBL" id="KAG5308923.1"/>
    </source>
</evidence>
<feature type="transmembrane region" description="Helical" evidence="1">
    <location>
        <begin position="560"/>
        <end position="581"/>
    </location>
</feature>
<sequence>MLHDESHYLNTFGTTVRVIKDVVGNRCDLIVERVSRIQTHIHDLLFARVSSRETSCLSVVQYNERRDVISGTCLCNYPNIPSVSPDDWLTWLKTIYGIPAVTERNTMFIHLLVWDELYSNEFLRELLTAVFDNTTFCQYVVLVIPSQVEPVHLSVFEQEMTKVLAKTAVQNFALQFLYLTNRHRLRPKLKIRRVVEEDNDDVIEIIGDEGARLKKLYGEHYISKMIHHPSSCRQLIIGEDTNGSTVGVMYLNATINIDLLNENFELKPYNGLKKSRENDRTVGHNETMQSQFVHHVFPTRTPDGEINAFVLEVFATRNETRPHWSYDFLEAAFDCFPHLEYCKNKKMKMQRVPLRCNRDFPMTLYVLHRVVYEEMRCRRARTQDREAIERLLFTTSTKYEVLADFDFAMDPLQAVQRDCFVFESNDTMLGLAILCAERQVNFVTNHYHIEDYVSVQSIPQNNYGRLLHFVLMPIFSAYHRFFFRELARLSELTVIFYRLHHKDETGNSRTSNFHLIPQNYILYKKSFRRPFKALISIDCASHIYGPITFKCIRGDAISPFLLVSSNAPIILYIYYIIIYYITTSIYPLVSCLNDMIPVDPRRQAEYEFPIVQENFNNSENNTKCEESDVANDEFSLFMTSPRLAMMPRTIIDTRIVVIGASDCGIAFAEYLTLRLTQRYMQLTNLTLISPNGIPFDNESSSDCCEYLLPFRGRFHSGYRRYVVARTWLNIIYGTMAAINREAIFFYGCNIDCYCTLGGLIKLGVEPSWISFMDLFRSSFKSCNTRDQAFFHDYEVNKVVTNAILRSGVQVFSEWTVIDWTLIENEQSSDAKLIMIKNITIEKEEKRERLTCDALFNFYEKTIDLNAFLAFCRAGLVFDGSLVINSECRTNDPFIFAAGTMTKYSRKFYADVWQHKYYNSMEVGEKLAQILWKVIEWDVQVSEQVSKKKEVMHLTPSTFRAPIVIACILPGDYHYLHVCKPGKATSDNTTKINHDHYGNTFITGSCKSEIRYFRIRLNMYDTVESVTCVSRKSSCDSEQTLLRLNVTTINLEISDFYAYFREPWAAVILHDRFDCLRVENRATLLSRTDIYDNSLDDDCINTLIESKWKTLKVLSLRRYPKKIKITSNLNTLAQFINSAKCIWTLKKVRYILTNKTFCKFS</sequence>
<evidence type="ECO:0000256" key="1">
    <source>
        <dbReference type="SAM" id="Phobius"/>
    </source>
</evidence>
<dbReference type="InterPro" id="IPR032151">
    <property type="entry name" value="CFAP61_N"/>
</dbReference>
<dbReference type="PANTHER" id="PTHR21178">
    <property type="entry name" value="CILIA- AND FLAGELLA-ASSOCIATED PROTEIN 61"/>
    <property type="match status" value="1"/>
</dbReference>
<protein>
    <submittedName>
        <fullName evidence="4">CFA61 protein</fullName>
    </submittedName>
</protein>
<gene>
    <name evidence="4" type="primary">Cfap61</name>
    <name evidence="4" type="ORF">G6Z78_0011138</name>
</gene>
<accession>A0A836EC56</accession>
<feature type="non-terminal residue" evidence="4">
    <location>
        <position position="1"/>
    </location>
</feature>
<dbReference type="InterPro" id="IPR056299">
    <property type="entry name" value="CFAP61_dimer"/>
</dbReference>
<keyword evidence="1" id="KW-0812">Transmembrane</keyword>
<dbReference type="EMBL" id="JAANIA010002862">
    <property type="protein sequence ID" value="KAG5308923.1"/>
    <property type="molecule type" value="Genomic_DNA"/>
</dbReference>
<keyword evidence="1" id="KW-0472">Membrane</keyword>
<evidence type="ECO:0000259" key="2">
    <source>
        <dbReference type="Pfam" id="PF16092"/>
    </source>
</evidence>
<keyword evidence="5" id="KW-1185">Reference proteome</keyword>
<dbReference type="PANTHER" id="PTHR21178:SF8">
    <property type="entry name" value="CILIA- AND FLAGELLA-ASSOCIATED PROTEIN 61"/>
    <property type="match status" value="1"/>
</dbReference>
<keyword evidence="1" id="KW-1133">Transmembrane helix</keyword>
<comment type="caution">
    <text evidence="4">The sequence shown here is derived from an EMBL/GenBank/DDBJ whole genome shotgun (WGS) entry which is preliminary data.</text>
</comment>
<evidence type="ECO:0000259" key="3">
    <source>
        <dbReference type="Pfam" id="PF23150"/>
    </source>
</evidence>
<proteinExistence type="predicted"/>
<dbReference type="Proteomes" id="UP000668214">
    <property type="component" value="Unassembled WGS sequence"/>
</dbReference>
<feature type="domain" description="Cilia- and flagella-associated protein 61 N-terminal" evidence="2">
    <location>
        <begin position="51"/>
        <end position="274"/>
    </location>
</feature>
<dbReference type="Pfam" id="PF16092">
    <property type="entry name" value="CFAP61_N"/>
    <property type="match status" value="1"/>
</dbReference>
<name>A0A836EC56_9HYME</name>
<dbReference type="Pfam" id="PF23150">
    <property type="entry name" value="CFAP61_dimer"/>
    <property type="match status" value="1"/>
</dbReference>
<dbReference type="InterPro" id="IPR038884">
    <property type="entry name" value="CFAP61"/>
</dbReference>